<keyword evidence="3" id="KW-1185">Reference proteome</keyword>
<reference evidence="3" key="1">
    <citation type="submission" date="2014-09" db="EMBL/GenBank/DDBJ databases">
        <authorList>
            <person name="Sharma Rahul"/>
            <person name="Thines Marco"/>
        </authorList>
    </citation>
    <scope>NUCLEOTIDE SEQUENCE [LARGE SCALE GENOMIC DNA]</scope>
</reference>
<proteinExistence type="predicted"/>
<evidence type="ECO:0000313" key="2">
    <source>
        <dbReference type="EMBL" id="CEG44754.1"/>
    </source>
</evidence>
<dbReference type="OrthoDB" id="161034at2759"/>
<protein>
    <submittedName>
        <fullName evidence="2">Uncharacterized protein</fullName>
    </submittedName>
</protein>
<dbReference type="EMBL" id="CCYD01001336">
    <property type="protein sequence ID" value="CEG44754.1"/>
    <property type="molecule type" value="Genomic_DNA"/>
</dbReference>
<name>A0A0P1ATU2_PLAHL</name>
<accession>A0A0P1ATU2</accession>
<organism evidence="2 3">
    <name type="scientific">Plasmopara halstedii</name>
    <name type="common">Downy mildew of sunflower</name>
    <dbReference type="NCBI Taxonomy" id="4781"/>
    <lineage>
        <taxon>Eukaryota</taxon>
        <taxon>Sar</taxon>
        <taxon>Stramenopiles</taxon>
        <taxon>Oomycota</taxon>
        <taxon>Peronosporomycetes</taxon>
        <taxon>Peronosporales</taxon>
        <taxon>Peronosporaceae</taxon>
        <taxon>Plasmopara</taxon>
    </lineage>
</organism>
<feature type="compositionally biased region" description="Low complexity" evidence="1">
    <location>
        <begin position="198"/>
        <end position="209"/>
    </location>
</feature>
<dbReference type="RefSeq" id="XP_024581123.1">
    <property type="nucleotide sequence ID" value="XM_024730890.1"/>
</dbReference>
<evidence type="ECO:0000313" key="3">
    <source>
        <dbReference type="Proteomes" id="UP000054928"/>
    </source>
</evidence>
<dbReference type="GeneID" id="36396147"/>
<dbReference type="Proteomes" id="UP000054928">
    <property type="component" value="Unassembled WGS sequence"/>
</dbReference>
<sequence>MPIAPKLPRAYYPRQVPTDSFFTASEAELASLNFDALRSNALKLAPTPAASTELHRMWIPCPTVIRKKHLADLLDELATDSQPQVWKDARQTRLLQDFFTIPNAGVRFTCASYDMASKLSQVSLTASRSTIRIARFSKYGSRYYVDLVRVPDEYQIKPYSTGFNLVDLPAAPLHSSLRQSLQASQLAMKGQQSDTDDAMSTSDDPPIYVDSDDDSLQDQVGLRDNSGPMDETIIAPVPTYSAPVWAKAARNRRALSAIDNPNSVDIVSMEYEVKDLDCPTQAKKVKMMLFVWRAPPPYKGDSTYTAMVTPLTINYEVESMTRGELFDYVDSFLGKFESRPPLDQLATIEAIPGLMLGAIAT</sequence>
<evidence type="ECO:0000256" key="1">
    <source>
        <dbReference type="SAM" id="MobiDB-lite"/>
    </source>
</evidence>
<feature type="region of interest" description="Disordered" evidence="1">
    <location>
        <begin position="182"/>
        <end position="215"/>
    </location>
</feature>
<dbReference type="AlphaFoldDB" id="A0A0P1ATU2"/>